<dbReference type="OMA" id="DMQYYGE"/>
<evidence type="ECO:0000256" key="2">
    <source>
        <dbReference type="ARBA" id="ARBA00022670"/>
    </source>
</evidence>
<reference evidence="9 10" key="1">
    <citation type="submission" date="2011-07" db="EMBL/GenBank/DDBJ databases">
        <authorList>
            <person name="Coyne R."/>
            <person name="Brami D."/>
            <person name="Johnson J."/>
            <person name="Hostetler J."/>
            <person name="Hannick L."/>
            <person name="Clark T."/>
            <person name="Cassidy-Hanley D."/>
            <person name="Inman J."/>
        </authorList>
    </citation>
    <scope>NUCLEOTIDE SEQUENCE [LARGE SCALE GENOMIC DNA]</scope>
    <source>
        <strain evidence="9 10">G5</strain>
    </source>
</reference>
<evidence type="ECO:0000313" key="10">
    <source>
        <dbReference type="Proteomes" id="UP000008983"/>
    </source>
</evidence>
<dbReference type="SUPFAM" id="SSF50630">
    <property type="entry name" value="Acid proteases"/>
    <property type="match status" value="1"/>
</dbReference>
<dbReference type="FunFam" id="2.40.70.10:FF:000115">
    <property type="entry name" value="Lysosomal aspartic protease"/>
    <property type="match status" value="1"/>
</dbReference>
<dbReference type="GO" id="GO:0004190">
    <property type="term" value="F:aspartic-type endopeptidase activity"/>
    <property type="evidence" value="ECO:0007669"/>
    <property type="project" value="UniProtKB-KW"/>
</dbReference>
<evidence type="ECO:0000256" key="5">
    <source>
        <dbReference type="PIRSR" id="PIRSR601461-1"/>
    </source>
</evidence>
<dbReference type="PANTHER" id="PTHR47966:SF51">
    <property type="entry name" value="BETA-SITE APP-CLEAVING ENZYME, ISOFORM A-RELATED"/>
    <property type="match status" value="1"/>
</dbReference>
<dbReference type="Pfam" id="PF00026">
    <property type="entry name" value="Asp"/>
    <property type="match status" value="1"/>
</dbReference>
<sequence>MIQLLSTHQYYTISHSDSLASQLFQEDDSKKNTNKNTQDSKSNQFNLKLFNFQNVQYTGPLSIGDPDNTFEVIYDTGSANIWIDSKQCSDIGCRNRKQYDHQKSSNYHAINLQLDVQFGTGELIGNFSQDTVYFGGVEIEKQDFIEIQKQIGAVFQDAKFDGIVGLAFPSMVAYNRNSLFDNLAKSKKISKNIISFYMSNNAGSSDSQLTIGGYDKNKVLGQIHSHKIVKQYYWIFKADNILVGKKDIGLCKGGCYLIADTGTSLITGPSDSIYNLLNHLNVNDNCSNMNSLGDITFIADGVEYNLKPEEYILKDDDAEMFVEASIRAGNTMKNKSASCMAGFMPLDIPNDEDDGFKYEKAWILGDIFLKKYVSIYDRDNNTVSFGVANHSSI</sequence>
<gene>
    <name evidence="9" type="ORF">IMG5_122010</name>
</gene>
<protein>
    <recommendedName>
        <fullName evidence="8">Peptidase A1 domain-containing protein</fullName>
    </recommendedName>
</protein>
<dbReference type="PRINTS" id="PR00792">
    <property type="entry name" value="PEPSIN"/>
</dbReference>
<dbReference type="EMBL" id="GL983935">
    <property type="protein sequence ID" value="EGR30870.1"/>
    <property type="molecule type" value="Genomic_DNA"/>
</dbReference>
<dbReference type="Gene3D" id="2.40.70.10">
    <property type="entry name" value="Acid Proteases"/>
    <property type="match status" value="2"/>
</dbReference>
<dbReference type="InterPro" id="IPR033121">
    <property type="entry name" value="PEPTIDASE_A1"/>
</dbReference>
<dbReference type="RefSeq" id="XP_004032457.1">
    <property type="nucleotide sequence ID" value="XM_004032409.1"/>
</dbReference>
<evidence type="ECO:0000256" key="7">
    <source>
        <dbReference type="RuleBase" id="RU000454"/>
    </source>
</evidence>
<dbReference type="InterPro" id="IPR001461">
    <property type="entry name" value="Aspartic_peptidase_A1"/>
</dbReference>
<evidence type="ECO:0000313" key="9">
    <source>
        <dbReference type="EMBL" id="EGR30870.1"/>
    </source>
</evidence>
<keyword evidence="2 7" id="KW-0645">Protease</keyword>
<accession>G0QV86</accession>
<dbReference type="InterPro" id="IPR001969">
    <property type="entry name" value="Aspartic_peptidase_AS"/>
</dbReference>
<evidence type="ECO:0000256" key="3">
    <source>
        <dbReference type="ARBA" id="ARBA00022750"/>
    </source>
</evidence>
<evidence type="ECO:0000256" key="6">
    <source>
        <dbReference type="PIRSR" id="PIRSR601461-2"/>
    </source>
</evidence>
<dbReference type="AlphaFoldDB" id="G0QV86"/>
<dbReference type="PANTHER" id="PTHR47966">
    <property type="entry name" value="BETA-SITE APP-CLEAVING ENZYME, ISOFORM A-RELATED"/>
    <property type="match status" value="1"/>
</dbReference>
<keyword evidence="3 7" id="KW-0064">Aspartyl protease</keyword>
<evidence type="ECO:0000256" key="4">
    <source>
        <dbReference type="ARBA" id="ARBA00022801"/>
    </source>
</evidence>
<dbReference type="PROSITE" id="PS51767">
    <property type="entry name" value="PEPTIDASE_A1"/>
    <property type="match status" value="1"/>
</dbReference>
<keyword evidence="4 7" id="KW-0378">Hydrolase</keyword>
<dbReference type="OrthoDB" id="771136at2759"/>
<evidence type="ECO:0000259" key="8">
    <source>
        <dbReference type="PROSITE" id="PS51767"/>
    </source>
</evidence>
<dbReference type="GeneID" id="14906996"/>
<dbReference type="STRING" id="857967.G0QV86"/>
<dbReference type="eggNOG" id="KOG1339">
    <property type="taxonomic scope" value="Eukaryota"/>
</dbReference>
<name>G0QV86_ICHMU</name>
<dbReference type="Proteomes" id="UP000008983">
    <property type="component" value="Unassembled WGS sequence"/>
</dbReference>
<dbReference type="InterPro" id="IPR021109">
    <property type="entry name" value="Peptidase_aspartic_dom_sf"/>
</dbReference>
<feature type="disulfide bond" evidence="6">
    <location>
        <begin position="88"/>
        <end position="93"/>
    </location>
</feature>
<feature type="active site" evidence="5">
    <location>
        <position position="260"/>
    </location>
</feature>
<evidence type="ECO:0000256" key="1">
    <source>
        <dbReference type="ARBA" id="ARBA00007447"/>
    </source>
</evidence>
<feature type="domain" description="Peptidase A1" evidence="8">
    <location>
        <begin position="57"/>
        <end position="386"/>
    </location>
</feature>
<dbReference type="GO" id="GO:0016485">
    <property type="term" value="P:protein processing"/>
    <property type="evidence" value="ECO:0007669"/>
    <property type="project" value="UniProtKB-ARBA"/>
</dbReference>
<keyword evidence="10" id="KW-1185">Reference proteome</keyword>
<feature type="active site" evidence="5">
    <location>
        <position position="75"/>
    </location>
</feature>
<dbReference type="InParanoid" id="G0QV86"/>
<organism evidence="9 10">
    <name type="scientific">Ichthyophthirius multifiliis</name>
    <name type="common">White spot disease agent</name>
    <name type="synonym">Ich</name>
    <dbReference type="NCBI Taxonomy" id="5932"/>
    <lineage>
        <taxon>Eukaryota</taxon>
        <taxon>Sar</taxon>
        <taxon>Alveolata</taxon>
        <taxon>Ciliophora</taxon>
        <taxon>Intramacronucleata</taxon>
        <taxon>Oligohymenophorea</taxon>
        <taxon>Hymenostomatida</taxon>
        <taxon>Ophryoglenina</taxon>
        <taxon>Ichthyophthirius</taxon>
    </lineage>
</organism>
<dbReference type="PROSITE" id="PS00141">
    <property type="entry name" value="ASP_PROTEASE"/>
    <property type="match status" value="1"/>
</dbReference>
<keyword evidence="6" id="KW-1015">Disulfide bond</keyword>
<comment type="similarity">
    <text evidence="1 7">Belongs to the peptidase A1 family.</text>
</comment>
<dbReference type="MEROPS" id="A01.058"/>
<proteinExistence type="inferred from homology"/>